<keyword evidence="1" id="KW-0812">Transmembrane</keyword>
<evidence type="ECO:0000256" key="1">
    <source>
        <dbReference type="SAM" id="Phobius"/>
    </source>
</evidence>
<dbReference type="PANTHER" id="PTHR36832:SF1">
    <property type="entry name" value="SLR1174 PROTEIN"/>
    <property type="match status" value="1"/>
</dbReference>
<dbReference type="AlphaFoldDB" id="A0A410FSD3"/>
<feature type="transmembrane region" description="Helical" evidence="1">
    <location>
        <begin position="143"/>
        <end position="171"/>
    </location>
</feature>
<sequence length="261" mass="28696">MSAIRQARALMRVQWRENVTYRVDFVIDLVGSLIAVAVYYFLWRAVFLARPGTGGLDLAFMVSYIVLVQIVEALTDPPDIARALAAEVTQGSVVLHLLRPYSLQLRFLAQTLAAVGWRIGWVVVPLVFVGVAASIRLPTPGQLGWFLLSLPLALAVNLCIATLVGLGAFWLRQNEGLVQVRLFAQEFFSGALVPLVLFPGPLAQLAEWLPFRAVVDVPLGLYLGYHRPDVLLGQAGWAIGLWTLTALVFNRARRKLVILGG</sequence>
<dbReference type="Proteomes" id="UP000287233">
    <property type="component" value="Chromosome"/>
</dbReference>
<name>A0A410FSD3_BIPS1</name>
<dbReference type="Pfam" id="PF06182">
    <property type="entry name" value="ABC2_membrane_6"/>
    <property type="match status" value="1"/>
</dbReference>
<organism evidence="2 3">
    <name type="scientific">Bipolaricaulis sibiricus</name>
    <dbReference type="NCBI Taxonomy" id="2501609"/>
    <lineage>
        <taxon>Bacteria</taxon>
        <taxon>Candidatus Bipolaricaulota</taxon>
        <taxon>Candidatus Bipolaricaulia</taxon>
        <taxon>Candidatus Bipolaricaulales</taxon>
        <taxon>Candidatus Bipolaricaulaceae</taxon>
        <taxon>Candidatus Bipolaricaulis</taxon>
    </lineage>
</organism>
<reference evidence="3" key="1">
    <citation type="submission" date="2018-12" db="EMBL/GenBank/DDBJ databases">
        <title>Complete genome sequence of an uncultured bacterium of the candidate phylum Bipolaricaulota.</title>
        <authorList>
            <person name="Kadnikov V.V."/>
            <person name="Mardanov A.V."/>
            <person name="Beletsky A.V."/>
            <person name="Frank Y.A."/>
            <person name="Karnachuk O.V."/>
            <person name="Ravin N.V."/>
        </authorList>
    </citation>
    <scope>NUCLEOTIDE SEQUENCE [LARGE SCALE GENOMIC DNA]</scope>
</reference>
<feature type="transmembrane region" description="Helical" evidence="1">
    <location>
        <begin position="119"/>
        <end position="137"/>
    </location>
</feature>
<feature type="transmembrane region" description="Helical" evidence="1">
    <location>
        <begin position="25"/>
        <end position="43"/>
    </location>
</feature>
<keyword evidence="1" id="KW-1133">Transmembrane helix</keyword>
<feature type="transmembrane region" description="Helical" evidence="1">
    <location>
        <begin position="55"/>
        <end position="74"/>
    </location>
</feature>
<dbReference type="PANTHER" id="PTHR36832">
    <property type="entry name" value="SLR1174 PROTEIN-RELATED"/>
    <property type="match status" value="1"/>
</dbReference>
<feature type="transmembrane region" description="Helical" evidence="1">
    <location>
        <begin position="192"/>
        <end position="211"/>
    </location>
</feature>
<evidence type="ECO:0000313" key="3">
    <source>
        <dbReference type="Proteomes" id="UP000287233"/>
    </source>
</evidence>
<dbReference type="InterPro" id="IPR010390">
    <property type="entry name" value="ABC-2_transporter-like"/>
</dbReference>
<protein>
    <recommendedName>
        <fullName evidence="4">Efflux ABC transporter, permease protein</fullName>
    </recommendedName>
</protein>
<proteinExistence type="predicted"/>
<accession>A0A410FSD3</accession>
<gene>
    <name evidence="2" type="ORF">BIP78_0126</name>
</gene>
<keyword evidence="1" id="KW-0472">Membrane</keyword>
<dbReference type="EMBL" id="CP034928">
    <property type="protein sequence ID" value="QAA75894.1"/>
    <property type="molecule type" value="Genomic_DNA"/>
</dbReference>
<dbReference type="KEGG" id="bih:BIP78_0126"/>
<evidence type="ECO:0008006" key="4">
    <source>
        <dbReference type="Google" id="ProtNLM"/>
    </source>
</evidence>
<feature type="transmembrane region" description="Helical" evidence="1">
    <location>
        <begin position="231"/>
        <end position="249"/>
    </location>
</feature>
<evidence type="ECO:0000313" key="2">
    <source>
        <dbReference type="EMBL" id="QAA75894.1"/>
    </source>
</evidence>